<feature type="compositionally biased region" description="Acidic residues" evidence="1">
    <location>
        <begin position="257"/>
        <end position="266"/>
    </location>
</feature>
<evidence type="ECO:0000313" key="2">
    <source>
        <dbReference type="EMBL" id="RXK35833.1"/>
    </source>
</evidence>
<organism evidence="2 3">
    <name type="scientific">Tremella mesenterica</name>
    <name type="common">Jelly fungus</name>
    <dbReference type="NCBI Taxonomy" id="5217"/>
    <lineage>
        <taxon>Eukaryota</taxon>
        <taxon>Fungi</taxon>
        <taxon>Dikarya</taxon>
        <taxon>Basidiomycota</taxon>
        <taxon>Agaricomycotina</taxon>
        <taxon>Tremellomycetes</taxon>
        <taxon>Tremellales</taxon>
        <taxon>Tremellaceae</taxon>
        <taxon>Tremella</taxon>
    </lineage>
</organism>
<feature type="compositionally biased region" description="Polar residues" evidence="1">
    <location>
        <begin position="185"/>
        <end position="205"/>
    </location>
</feature>
<keyword evidence="3" id="KW-1185">Reference proteome</keyword>
<comment type="caution">
    <text evidence="2">The sequence shown here is derived from an EMBL/GenBank/DDBJ whole genome shotgun (WGS) entry which is preliminary data.</text>
</comment>
<dbReference type="EMBL" id="SDIL01000120">
    <property type="protein sequence ID" value="RXK35833.1"/>
    <property type="molecule type" value="Genomic_DNA"/>
</dbReference>
<proteinExistence type="predicted"/>
<dbReference type="InParanoid" id="A0A4Q1BG39"/>
<evidence type="ECO:0000313" key="3">
    <source>
        <dbReference type="Proteomes" id="UP000289152"/>
    </source>
</evidence>
<protein>
    <submittedName>
        <fullName evidence="2">Uncharacterized protein</fullName>
    </submittedName>
</protein>
<reference evidence="2 3" key="1">
    <citation type="submission" date="2016-06" db="EMBL/GenBank/DDBJ databases">
        <title>Evolution of pathogenesis and genome organization in the Tremellales.</title>
        <authorList>
            <person name="Cuomo C."/>
            <person name="Litvintseva A."/>
            <person name="Heitman J."/>
            <person name="Chen Y."/>
            <person name="Sun S."/>
            <person name="Springer D."/>
            <person name="Dromer F."/>
            <person name="Young S."/>
            <person name="Zeng Q."/>
            <person name="Chapman S."/>
            <person name="Gujja S."/>
            <person name="Saif S."/>
            <person name="Birren B."/>
        </authorList>
    </citation>
    <scope>NUCLEOTIDE SEQUENCE [LARGE SCALE GENOMIC DNA]</scope>
    <source>
        <strain evidence="2 3">ATCC 28783</strain>
    </source>
</reference>
<feature type="region of interest" description="Disordered" evidence="1">
    <location>
        <begin position="123"/>
        <end position="205"/>
    </location>
</feature>
<dbReference type="Proteomes" id="UP000289152">
    <property type="component" value="Unassembled WGS sequence"/>
</dbReference>
<dbReference type="VEuPathDB" id="FungiDB:TREMEDRAFT_64930"/>
<gene>
    <name evidence="2" type="ORF">M231_06927</name>
</gene>
<dbReference type="AlphaFoldDB" id="A0A4Q1BG39"/>
<evidence type="ECO:0000256" key="1">
    <source>
        <dbReference type="SAM" id="MobiDB-lite"/>
    </source>
</evidence>
<feature type="region of interest" description="Disordered" evidence="1">
    <location>
        <begin position="257"/>
        <end position="278"/>
    </location>
</feature>
<sequence>MSEEQDIETVSTERTSVQPATLDEAFGMALSMPETEEPQDHFRDMTEHLTYAAEKLHLKREELNRWCNCMSAPGVAFQIPGECGNIPEMTLFDLLALRTRDESVHTAFVRSIIRGSMIFKEEQAQRTAHRSQIQPTPIREMAQDTKSVTSTGSDETLIQFPEDTDSYAGPSHNTSQSEDRDPLPESTTSKLPVSVNESNRTLSRPVTTGRLAHYEMKEGEGSGGVTFEDKDWTHVSGLEKGYDSASIRSMDTDWDDFQNTEMDDDQLPLLTNAQNLSR</sequence>
<feature type="compositionally biased region" description="Polar residues" evidence="1">
    <location>
        <begin position="269"/>
        <end position="278"/>
    </location>
</feature>
<name>A0A4Q1BG39_TREME</name>
<feature type="compositionally biased region" description="Polar residues" evidence="1">
    <location>
        <begin position="144"/>
        <end position="156"/>
    </location>
</feature>
<accession>A0A4Q1BG39</accession>